<keyword evidence="2 4" id="KW-0808">Transferase</keyword>
<evidence type="ECO:0000313" key="4">
    <source>
        <dbReference type="RefSeq" id="XP_025410237.1"/>
    </source>
</evidence>
<dbReference type="GO" id="GO:0016301">
    <property type="term" value="F:kinase activity"/>
    <property type="evidence" value="ECO:0007669"/>
    <property type="project" value="UniProtKB-KW"/>
</dbReference>
<evidence type="ECO:0000256" key="1">
    <source>
        <dbReference type="SAM" id="SignalP"/>
    </source>
</evidence>
<feature type="signal peptide" evidence="1">
    <location>
        <begin position="1"/>
        <end position="16"/>
    </location>
</feature>
<keyword evidence="1" id="KW-0732">Signal</keyword>
<keyword evidence="3" id="KW-1185">Reference proteome</keyword>
<proteinExistence type="predicted"/>
<reference evidence="4" key="2">
    <citation type="submission" date="2025-04" db="UniProtKB">
        <authorList>
            <consortium name="RefSeq"/>
        </authorList>
    </citation>
    <scope>IDENTIFICATION</scope>
    <source>
        <tissue evidence="4">Whole body</tissue>
    </source>
</reference>
<dbReference type="RefSeq" id="XP_025410237.1">
    <property type="nucleotide sequence ID" value="XM_025554452.1"/>
</dbReference>
<reference evidence="2" key="1">
    <citation type="submission" date="2018-04" db="EMBL/GenBank/DDBJ databases">
        <title>Transcriptome assembly of Sipha flava.</title>
        <authorList>
            <person name="Scully E.D."/>
            <person name="Geib S.M."/>
            <person name="Palmer N.A."/>
            <person name="Koch K."/>
            <person name="Bradshaw J."/>
            <person name="Heng-Moss T."/>
            <person name="Sarath G."/>
        </authorList>
    </citation>
    <scope>NUCLEOTIDE SEQUENCE</scope>
</reference>
<dbReference type="EMBL" id="GGMS01012261">
    <property type="protein sequence ID" value="MBY81464.1"/>
    <property type="molecule type" value="Transcribed_RNA"/>
</dbReference>
<dbReference type="AlphaFoldDB" id="A0A2S2QUR5"/>
<gene>
    <name evidence="2" type="primary">FASTKD5</name>
    <name evidence="4" type="synonym">LOC112683415</name>
    <name evidence="2" type="ORF">g.115974</name>
</gene>
<protein>
    <submittedName>
        <fullName evidence="2 4">FAST kinase domain-containing protein 5</fullName>
    </submittedName>
</protein>
<feature type="chain" id="PRO_5044579273" evidence="1">
    <location>
        <begin position="17"/>
        <end position="651"/>
    </location>
</feature>
<evidence type="ECO:0000313" key="2">
    <source>
        <dbReference type="EMBL" id="MBY81464.1"/>
    </source>
</evidence>
<dbReference type="OrthoDB" id="10064757at2759"/>
<dbReference type="Proteomes" id="UP000694846">
    <property type="component" value="Unplaced"/>
</dbReference>
<keyword evidence="2 4" id="KW-0418">Kinase</keyword>
<evidence type="ECO:0000313" key="3">
    <source>
        <dbReference type="Proteomes" id="UP000694846"/>
    </source>
</evidence>
<organism evidence="2">
    <name type="scientific">Sipha flava</name>
    <name type="common">yellow sugarcane aphid</name>
    <dbReference type="NCBI Taxonomy" id="143950"/>
    <lineage>
        <taxon>Eukaryota</taxon>
        <taxon>Metazoa</taxon>
        <taxon>Ecdysozoa</taxon>
        <taxon>Arthropoda</taxon>
        <taxon>Hexapoda</taxon>
        <taxon>Insecta</taxon>
        <taxon>Pterygota</taxon>
        <taxon>Neoptera</taxon>
        <taxon>Paraneoptera</taxon>
        <taxon>Hemiptera</taxon>
        <taxon>Sternorrhyncha</taxon>
        <taxon>Aphidomorpha</taxon>
        <taxon>Aphidoidea</taxon>
        <taxon>Aphididae</taxon>
        <taxon>Sipha</taxon>
    </lineage>
</organism>
<accession>A0A2S2QUR5</accession>
<sequence length="651" mass="75924">MKLAFGRLATIGFTLARRCTTAGPPVIKQVNVTKPHSRPPPSSSQSFTFLDTENYNAHNVMVQDAAYSQTVIDPDNQQDWIVVNDKEFHLLVTQESKEKSVYEVCDDFLKVSMYAMGRDFDLTDPMFDVLRNQLVAMLPQVTDYQLMSIMRMIPLWNMKNAKDPVFYKLWSALDKQCIERYKKWSLDKLLLCMDHWYIMRLSRMSNFVWLGVKKLSRKPSRLTPKQLVQMMFYANTSRKFLPTLPMYDIEQEICTYYNDFSIRELGIVSLGFFKTQTPIRNQELVRNLYHSVNKKITEINSIELAAFLKIFRYCTKHINADSMHKLMDALVNRVDDVQLVCCVHMALLGTNLLIRHESLLKKISQRMVNEISQARIKDLERITLVLSMLNYNPNTTPCIFETIINEISSDRRNIDFEKYPKCYIFILCYLGIKNIYPYDCISKALKTETLHRCFGKKLCRFNVPRDILCLNNSLLLECPDYTGSLLPDALKESCNEHLAWHIPTTSNFKKLSHDDTNFKKVYTTLVEMFKKESYLHVCYLLPHHPKADTLFCIDSNGKPVTIPEAMKNKTIFNDFHEPPKLGKWFALVILGRNSVLFYNYEFNGLTVCKIRQLKKLGYEPILLNINELKENCNIQSLVNEKLKLYDVILNV</sequence>
<name>A0A2S2QUR5_9HEMI</name>